<feature type="transmembrane region" description="Helical" evidence="1">
    <location>
        <begin position="354"/>
        <end position="373"/>
    </location>
</feature>
<feature type="transmembrane region" description="Helical" evidence="1">
    <location>
        <begin position="314"/>
        <end position="334"/>
    </location>
</feature>
<dbReference type="Proteomes" id="UP000627446">
    <property type="component" value="Unassembled WGS sequence"/>
</dbReference>
<feature type="transmembrane region" description="Helical" evidence="1">
    <location>
        <begin position="284"/>
        <end position="302"/>
    </location>
</feature>
<name>A0A923KSM5_9BURK</name>
<proteinExistence type="predicted"/>
<keyword evidence="1" id="KW-0812">Transmembrane</keyword>
<feature type="transmembrane region" description="Helical" evidence="1">
    <location>
        <begin position="394"/>
        <end position="411"/>
    </location>
</feature>
<keyword evidence="1" id="KW-0472">Membrane</keyword>
<feature type="transmembrane region" description="Helical" evidence="1">
    <location>
        <begin position="142"/>
        <end position="161"/>
    </location>
</feature>
<feature type="transmembrane region" description="Helical" evidence="1">
    <location>
        <begin position="21"/>
        <end position="39"/>
    </location>
</feature>
<feature type="transmembrane region" description="Helical" evidence="1">
    <location>
        <begin position="236"/>
        <end position="254"/>
    </location>
</feature>
<protein>
    <submittedName>
        <fullName evidence="2">Uncharacterized protein</fullName>
    </submittedName>
</protein>
<keyword evidence="3" id="KW-1185">Reference proteome</keyword>
<feature type="transmembrane region" description="Helical" evidence="1">
    <location>
        <begin position="447"/>
        <end position="465"/>
    </location>
</feature>
<dbReference type="EMBL" id="JACOFZ010000002">
    <property type="protein sequence ID" value="MBC3881356.1"/>
    <property type="molecule type" value="Genomic_DNA"/>
</dbReference>
<feature type="transmembrane region" description="Helical" evidence="1">
    <location>
        <begin position="168"/>
        <end position="188"/>
    </location>
</feature>
<feature type="transmembrane region" description="Helical" evidence="1">
    <location>
        <begin position="261"/>
        <end position="278"/>
    </location>
</feature>
<feature type="transmembrane region" description="Helical" evidence="1">
    <location>
        <begin position="423"/>
        <end position="440"/>
    </location>
</feature>
<dbReference type="RefSeq" id="WP_186916125.1">
    <property type="nucleotide sequence ID" value="NZ_JACOFZ010000002.1"/>
</dbReference>
<accession>A0A923KSM5</accession>
<reference evidence="2" key="1">
    <citation type="submission" date="2020-08" db="EMBL/GenBank/DDBJ databases">
        <title>Novel species isolated from subtropical streams in China.</title>
        <authorList>
            <person name="Lu H."/>
        </authorList>
    </citation>
    <scope>NUCLEOTIDE SEQUENCE</scope>
    <source>
        <strain evidence="2">LX22W</strain>
    </source>
</reference>
<feature type="transmembrane region" description="Helical" evidence="1">
    <location>
        <begin position="74"/>
        <end position="93"/>
    </location>
</feature>
<organism evidence="2 3">
    <name type="scientific">Undibacterium nitidum</name>
    <dbReference type="NCBI Taxonomy" id="2762298"/>
    <lineage>
        <taxon>Bacteria</taxon>
        <taxon>Pseudomonadati</taxon>
        <taxon>Pseudomonadota</taxon>
        <taxon>Betaproteobacteria</taxon>
        <taxon>Burkholderiales</taxon>
        <taxon>Oxalobacteraceae</taxon>
        <taxon>Undibacterium</taxon>
    </lineage>
</organism>
<sequence length="594" mass="67819">MQTFQTMQGLNQLWTREQLLATLRALLLLLSIATLVWTLRMVHYASVGHIYGQIPDLTMFTPWLRLYAQSRKGIELPVLFAALLSLCLGVWVCSRYFSTRLKQAFHSLPSLLLGNFLALFAIVFFLFPGKEHSVSTFFHWELHPSLLGFSLFIAFSLIPYGRKYSYPLIGFLIVVICTLISTSPFSLYNYSYIIEPAMRALAGQSLSEVVSQYDVLLPLSISPFIAQHWDLNQYKVLLQIANTIFNVWMFYALYKVVRKEVFLFAVILFILAKYHLNLSDATKVPQVSFLRLEIWLPLYVLVRRYGLVSIAPVLYLLVMIVLSKTFATIFAGMYLGYLVLRKLSGSQELSWKRIMTISLILVSVAVLAQLFFSNARLSDYLRFQISFWPLGTQSFFWVVAPLLIFCAGLIFSQKGEETNNYNANGLLIFLCCGALVYFLGRSHENNLLNISSILIFTLAIALNYLSHEMKLLVPVLSLISAFFVTDVATEVKLKLDSFAQNGLNPHMPFAAGDFSALQSAPNFPAFFDGKSLYCFPNSSLELYFYHYQLGNYKKLPIQQFRTCSTILYMQDLQSYARELETNGYQLQVINSPEF</sequence>
<feature type="transmembrane region" description="Helical" evidence="1">
    <location>
        <begin position="105"/>
        <end position="127"/>
    </location>
</feature>
<keyword evidence="1" id="KW-1133">Transmembrane helix</keyword>
<comment type="caution">
    <text evidence="2">The sequence shown here is derived from an EMBL/GenBank/DDBJ whole genome shotgun (WGS) entry which is preliminary data.</text>
</comment>
<evidence type="ECO:0000313" key="2">
    <source>
        <dbReference type="EMBL" id="MBC3881356.1"/>
    </source>
</evidence>
<dbReference type="AlphaFoldDB" id="A0A923KSM5"/>
<gene>
    <name evidence="2" type="ORF">H8K36_08240</name>
</gene>
<evidence type="ECO:0000313" key="3">
    <source>
        <dbReference type="Proteomes" id="UP000627446"/>
    </source>
</evidence>
<evidence type="ECO:0000256" key="1">
    <source>
        <dbReference type="SAM" id="Phobius"/>
    </source>
</evidence>